<dbReference type="EMBL" id="CP095749">
    <property type="protein sequence ID" value="WEB41530.1"/>
    <property type="molecule type" value="Genomic_DNA"/>
</dbReference>
<gene>
    <name evidence="2" type="ORF">MOV08_21155</name>
</gene>
<evidence type="ECO:0000259" key="1">
    <source>
        <dbReference type="Pfam" id="PF24623"/>
    </source>
</evidence>
<proteinExistence type="predicted"/>
<sequence length="181" mass="19516">MTPAELAEVLGFAAFYDNRTLGEGDVRAWHLIVGHLDAADAKQAVVTHYGTTRDRMMPADMLRLATHTREDQAAHIQGPGLPPEIPDADPDDVPAYLAAVRQQRHRAAVTGTRRPVRELLAGVGRALPRPTRGTGPRSVPCATCGAEIGRACTRPSGARRATYHSARIDAAPPRAYLQEIS</sequence>
<dbReference type="Proteomes" id="UP001218629">
    <property type="component" value="Chromosome"/>
</dbReference>
<protein>
    <recommendedName>
        <fullName evidence="1">DNA-binding phage zinc finger domain-containing protein</fullName>
    </recommendedName>
</protein>
<evidence type="ECO:0000313" key="3">
    <source>
        <dbReference type="Proteomes" id="UP001218629"/>
    </source>
</evidence>
<dbReference type="RefSeq" id="WP_275308533.1">
    <property type="nucleotide sequence ID" value="NZ_CP095749.1"/>
</dbReference>
<keyword evidence="3" id="KW-1185">Reference proteome</keyword>
<organism evidence="2 3">
    <name type="scientific">Streptomyces yunnanensis</name>
    <dbReference type="NCBI Taxonomy" id="156453"/>
    <lineage>
        <taxon>Bacteria</taxon>
        <taxon>Bacillati</taxon>
        <taxon>Actinomycetota</taxon>
        <taxon>Actinomycetes</taxon>
        <taxon>Kitasatosporales</taxon>
        <taxon>Streptomycetaceae</taxon>
        <taxon>Streptomyces</taxon>
    </lineage>
</organism>
<feature type="domain" description="DNA-binding phage zinc finger" evidence="1">
    <location>
        <begin position="129"/>
        <end position="176"/>
    </location>
</feature>
<dbReference type="InterPro" id="IPR056911">
    <property type="entry name" value="Phage_Znf_bind_put"/>
</dbReference>
<reference evidence="2 3" key="1">
    <citation type="submission" date="2022-03" db="EMBL/GenBank/DDBJ databases">
        <title>Streptomyces yunnanensis P86,complete genome.</title>
        <authorList>
            <person name="Chen S."/>
            <person name="Zhang Q."/>
        </authorList>
    </citation>
    <scope>NUCLEOTIDE SEQUENCE [LARGE SCALE GENOMIC DNA]</scope>
    <source>
        <strain evidence="2 3">P86</strain>
    </source>
</reference>
<dbReference type="Pfam" id="PF24623">
    <property type="entry name" value="Phage_zn_bind_8"/>
    <property type="match status" value="1"/>
</dbReference>
<evidence type="ECO:0000313" key="2">
    <source>
        <dbReference type="EMBL" id="WEB41530.1"/>
    </source>
</evidence>
<name>A0ABY8A959_9ACTN</name>
<accession>A0ABY8A959</accession>